<dbReference type="EMBL" id="JACXWD010000048">
    <property type="protein sequence ID" value="MBD3868904.1"/>
    <property type="molecule type" value="Genomic_DNA"/>
</dbReference>
<evidence type="ECO:0000256" key="1">
    <source>
        <dbReference type="ARBA" id="ARBA00013194"/>
    </source>
</evidence>
<sequence length="200" mass="21782">MIALVSIGLASANEKLLDASALDATAPDKFNVTLETTKGDVVIAVDRSLAPIGADRLYNLVKNGFFDDCRFFRVVPNFVVQFGLNGSPAVNSVWREARIQDEPVKSTNARGTITFAKASQPNTRTTQMFINLVDNARLDGMGFSPFGKVISGMEFIDGVFAGYGGSPRQDLIISKGNAYLESEFPRLDFIKKAVITPHEE</sequence>
<feature type="domain" description="PPIase cyclophilin-type" evidence="4">
    <location>
        <begin position="39"/>
        <end position="159"/>
    </location>
</feature>
<dbReference type="Proteomes" id="UP000648239">
    <property type="component" value="Unassembled WGS sequence"/>
</dbReference>
<gene>
    <name evidence="5" type="ORF">IFK94_12320</name>
</gene>
<dbReference type="InterPro" id="IPR044665">
    <property type="entry name" value="E_coli_cyclophilin_A-like"/>
</dbReference>
<accession>A0A8J6Y633</accession>
<dbReference type="PANTHER" id="PTHR43246">
    <property type="entry name" value="PEPTIDYL-PROLYL CIS-TRANS ISOMERASE CYP38, CHLOROPLASTIC"/>
    <property type="match status" value="1"/>
</dbReference>
<comment type="caution">
    <text evidence="5">The sequence shown here is derived from an EMBL/GenBank/DDBJ whole genome shotgun (WGS) entry which is preliminary data.</text>
</comment>
<keyword evidence="2" id="KW-0697">Rotamase</keyword>
<dbReference type="SUPFAM" id="SSF50891">
    <property type="entry name" value="Cyclophilin-like"/>
    <property type="match status" value="1"/>
</dbReference>
<dbReference type="Pfam" id="PF00160">
    <property type="entry name" value="Pro_isomerase"/>
    <property type="match status" value="1"/>
</dbReference>
<proteinExistence type="predicted"/>
<keyword evidence="3 5" id="KW-0413">Isomerase</keyword>
<name>A0A8J6Y633_9BACT</name>
<evidence type="ECO:0000256" key="2">
    <source>
        <dbReference type="ARBA" id="ARBA00023110"/>
    </source>
</evidence>
<organism evidence="5 6">
    <name type="scientific">Candidatus Polarisedimenticola svalbardensis</name>
    <dbReference type="NCBI Taxonomy" id="2886004"/>
    <lineage>
        <taxon>Bacteria</taxon>
        <taxon>Pseudomonadati</taxon>
        <taxon>Acidobacteriota</taxon>
        <taxon>Candidatus Polarisedimenticolia</taxon>
        <taxon>Candidatus Polarisedimenticolales</taxon>
        <taxon>Candidatus Polarisedimenticolaceae</taxon>
        <taxon>Candidatus Polarisedimenticola</taxon>
    </lineage>
</organism>
<dbReference type="AlphaFoldDB" id="A0A8J6Y633"/>
<reference evidence="5 6" key="1">
    <citation type="submission" date="2020-08" db="EMBL/GenBank/DDBJ databases">
        <title>Acidobacteriota in marine sediments use diverse sulfur dissimilation pathways.</title>
        <authorList>
            <person name="Wasmund K."/>
        </authorList>
    </citation>
    <scope>NUCLEOTIDE SEQUENCE [LARGE SCALE GENOMIC DNA]</scope>
    <source>
        <strain evidence="5">MAG AM4</strain>
    </source>
</reference>
<dbReference type="EC" id="5.2.1.8" evidence="1"/>
<dbReference type="PROSITE" id="PS50072">
    <property type="entry name" value="CSA_PPIASE_2"/>
    <property type="match status" value="1"/>
</dbReference>
<evidence type="ECO:0000259" key="4">
    <source>
        <dbReference type="PROSITE" id="PS50072"/>
    </source>
</evidence>
<dbReference type="InterPro" id="IPR002130">
    <property type="entry name" value="Cyclophilin-type_PPIase_dom"/>
</dbReference>
<dbReference type="Gene3D" id="2.40.100.10">
    <property type="entry name" value="Cyclophilin-like"/>
    <property type="match status" value="1"/>
</dbReference>
<dbReference type="InterPro" id="IPR029000">
    <property type="entry name" value="Cyclophilin-like_dom_sf"/>
</dbReference>
<dbReference type="GO" id="GO:0003755">
    <property type="term" value="F:peptidyl-prolyl cis-trans isomerase activity"/>
    <property type="evidence" value="ECO:0007669"/>
    <property type="project" value="UniProtKB-KW"/>
</dbReference>
<evidence type="ECO:0000313" key="6">
    <source>
        <dbReference type="Proteomes" id="UP000648239"/>
    </source>
</evidence>
<evidence type="ECO:0000256" key="3">
    <source>
        <dbReference type="ARBA" id="ARBA00023235"/>
    </source>
</evidence>
<protein>
    <recommendedName>
        <fullName evidence="1">peptidylprolyl isomerase</fullName>
        <ecNumber evidence="1">5.2.1.8</ecNumber>
    </recommendedName>
</protein>
<evidence type="ECO:0000313" key="5">
    <source>
        <dbReference type="EMBL" id="MBD3868904.1"/>
    </source>
</evidence>